<gene>
    <name evidence="1" type="ORF">TARUN_2655</name>
</gene>
<keyword evidence="2" id="KW-1185">Reference proteome</keyword>
<dbReference type="Proteomes" id="UP000266272">
    <property type="component" value="Unassembled WGS sequence"/>
</dbReference>
<organism evidence="1 2">
    <name type="scientific">Trichoderma arundinaceum</name>
    <dbReference type="NCBI Taxonomy" id="490622"/>
    <lineage>
        <taxon>Eukaryota</taxon>
        <taxon>Fungi</taxon>
        <taxon>Dikarya</taxon>
        <taxon>Ascomycota</taxon>
        <taxon>Pezizomycotina</taxon>
        <taxon>Sordariomycetes</taxon>
        <taxon>Hypocreomycetidae</taxon>
        <taxon>Hypocreales</taxon>
        <taxon>Hypocreaceae</taxon>
        <taxon>Trichoderma</taxon>
    </lineage>
</organism>
<proteinExistence type="predicted"/>
<dbReference type="OrthoDB" id="5131352at2759"/>
<evidence type="ECO:0000313" key="1">
    <source>
        <dbReference type="EMBL" id="RFU79546.1"/>
    </source>
</evidence>
<dbReference type="EMBL" id="PXOA01000151">
    <property type="protein sequence ID" value="RFU79546.1"/>
    <property type="molecule type" value="Genomic_DNA"/>
</dbReference>
<reference evidence="1 2" key="1">
    <citation type="journal article" date="2018" name="PLoS Pathog.">
        <title>Evolution of structural diversity of trichothecenes, a family of toxins produced by plant pathogenic and entomopathogenic fungi.</title>
        <authorList>
            <person name="Proctor R.H."/>
            <person name="McCormick S.P."/>
            <person name="Kim H.S."/>
            <person name="Cardoza R.E."/>
            <person name="Stanley A.M."/>
            <person name="Lindo L."/>
            <person name="Kelly A."/>
            <person name="Brown D.W."/>
            <person name="Lee T."/>
            <person name="Vaughan M.M."/>
            <person name="Alexander N.J."/>
            <person name="Busman M."/>
            <person name="Gutierrez S."/>
        </authorList>
    </citation>
    <scope>NUCLEOTIDE SEQUENCE [LARGE SCALE GENOMIC DNA]</scope>
    <source>
        <strain evidence="1 2">IBT 40837</strain>
    </source>
</reference>
<comment type="caution">
    <text evidence="1">The sequence shown here is derived from an EMBL/GenBank/DDBJ whole genome shotgun (WGS) entry which is preliminary data.</text>
</comment>
<name>A0A395NTY0_TRIAR</name>
<protein>
    <submittedName>
        <fullName evidence="1">Uncharacterized protein</fullName>
    </submittedName>
</protein>
<sequence>MGENPDLIYHDAIDKAHYEHPTTPIVNIVCNAQPFGGGPAATLTAVMPHLRKRLKSLGSATLHYVGSSLTMDFQKLTEAEWDGLHNVDLYANPEAGKKELISLLRRLKPQLVVTAMDEFVAAAAQEAGIPVIIIDLLLWFWPSISPHWRQAELVIAAEFYGVKERIMSEKLDNVVTVPPLGPPARPIAGPSKDVLLNFGGMVNPLMPKEEYVGYARLIYGAARRAINLRNAALPQSQHARLIVLVASLDVARGIDPEDLEAARMVLLDEALELMASAELVCCTAGLGNLYAAGAVANAVLLLPPLHEGHAIQTFLIKKAGVPVDAVEWHELTSGAPINYYNEPLEVMADVSKAQNEVIGSAQAQDALVDRLLAAMLQSANSTIGSSAQDPPLRALINEFGQDDGDAMAAQIVDVLKRVR</sequence>
<dbReference type="AlphaFoldDB" id="A0A395NTY0"/>
<evidence type="ECO:0000313" key="2">
    <source>
        <dbReference type="Proteomes" id="UP000266272"/>
    </source>
</evidence>
<dbReference type="SUPFAM" id="SSF53756">
    <property type="entry name" value="UDP-Glycosyltransferase/glycogen phosphorylase"/>
    <property type="match status" value="1"/>
</dbReference>
<accession>A0A395NTY0</accession>